<keyword evidence="3" id="KW-1185">Reference proteome</keyword>
<comment type="caution">
    <text evidence="2">The sequence shown here is derived from an EMBL/GenBank/DDBJ whole genome shotgun (WGS) entry which is preliminary data.</text>
</comment>
<dbReference type="Proteomes" id="UP000000702">
    <property type="component" value="Unassembled WGS sequence"/>
</dbReference>
<evidence type="ECO:0000313" key="3">
    <source>
        <dbReference type="Proteomes" id="UP000000702"/>
    </source>
</evidence>
<feature type="region of interest" description="Disordered" evidence="1">
    <location>
        <begin position="34"/>
        <end position="69"/>
    </location>
</feature>
<gene>
    <name evidence="2" type="ORF">TCIL3000_0_37580</name>
</gene>
<evidence type="ECO:0000313" key="2">
    <source>
        <dbReference type="EMBL" id="CCD12937.1"/>
    </source>
</evidence>
<feature type="compositionally biased region" description="Low complexity" evidence="1">
    <location>
        <begin position="57"/>
        <end position="67"/>
    </location>
</feature>
<evidence type="ECO:0000256" key="1">
    <source>
        <dbReference type="SAM" id="MobiDB-lite"/>
    </source>
</evidence>
<proteinExistence type="predicted"/>
<dbReference type="AlphaFoldDB" id="F9W6Y0"/>
<accession>F9W6Y0</accession>
<organism evidence="2 3">
    <name type="scientific">Trypanosoma congolense (strain IL3000)</name>
    <dbReference type="NCBI Taxonomy" id="1068625"/>
    <lineage>
        <taxon>Eukaryota</taxon>
        <taxon>Discoba</taxon>
        <taxon>Euglenozoa</taxon>
        <taxon>Kinetoplastea</taxon>
        <taxon>Metakinetoplastina</taxon>
        <taxon>Trypanosomatida</taxon>
        <taxon>Trypanosomatidae</taxon>
        <taxon>Trypanosoma</taxon>
        <taxon>Nannomonas</taxon>
    </lineage>
</organism>
<protein>
    <submittedName>
        <fullName evidence="2">WGS project CAEQ00000000 data, annotated contig 1533</fullName>
    </submittedName>
</protein>
<dbReference type="OMA" id="MRRYAQW"/>
<reference evidence="2 3" key="2">
    <citation type="journal article" date="2012" name="Proc. Natl. Acad. Sci. U.S.A.">
        <title>Antigenic diversity is generated by distinct evolutionary mechanisms in African trypanosome species.</title>
        <authorList>
            <person name="Jackson A.P."/>
            <person name="Berry A."/>
            <person name="Aslett M."/>
            <person name="Allison H.C."/>
            <person name="Burton P."/>
            <person name="Vavrova-Anderson J."/>
            <person name="Brown R."/>
            <person name="Browne H."/>
            <person name="Corton N."/>
            <person name="Hauser H."/>
            <person name="Gamble J."/>
            <person name="Gilderthorp R."/>
            <person name="Marcello L."/>
            <person name="McQuillan J."/>
            <person name="Otto T.D."/>
            <person name="Quail M.A."/>
            <person name="Sanders M.J."/>
            <person name="van Tonder A."/>
            <person name="Ginger M.L."/>
            <person name="Field M.C."/>
            <person name="Barry J.D."/>
            <person name="Hertz-Fowler C."/>
            <person name="Berriman M."/>
        </authorList>
    </citation>
    <scope>NUCLEOTIDE SEQUENCE [LARGE SCALE GENOMIC DNA]</scope>
    <source>
        <strain evidence="2 3">IL3000</strain>
    </source>
</reference>
<dbReference type="VEuPathDB" id="TriTrypDB:TcIL3000_0_37580"/>
<name>F9W6Y0_TRYCI</name>
<sequence length="587" mass="65347">MLYKDALHPLNVVWLAYDVLCVVVRSFSPETLVRKRPKKKRVATDAGLHHRHHSYSSRRSGSASSYDDASRSGRQALDYAYLGSQMQSQNTSFQTPTTLNSSGLPPPVPTRAVTAVLSARTRTRSHSGDTRREGVPEGDRPKSFLERLRDWRSIDVTRATLLLLHVLRAMPVVLLHFFTQLRTDAATLELLRFDDLRATAVDLMIFDENAIFVPEFGWDFIITRCLLSAAQQYALGRVCLETNFVVLCLRSRRTHRRLIGWALRLASHTLIDPITCSVVSSMLLCTVRDYSPVTGPLRYTPRGLCAAVTIGFMGAVLDLLIVPTATIYCQRVVVCIYEGSEYILTRRYATRDLMRHEAADGYTSSCLDSIAVSEDDREAIHTASLVGEGVSADHSRLHRRHVDPHCEGEETHLPILRAIIFRVVGVLVSHCLVQHPLGVLSRMLYSRAVLHSTGLLEAYANSSTEVISLSSMVDFFRLSAYGGSSSSGVPALEALRCIGSFLGQEASLIRGSILRCSGQEAGISRLLAQVSMDTEENVVTRASAWESVEMLTRCIASTSPLFKMLYLTSVDKLLTFYMDMWVRLRGD</sequence>
<reference evidence="3" key="1">
    <citation type="submission" date="2011-07" db="EMBL/GenBank/DDBJ databases">
        <title>Divergent evolution of antigenic variation in African trypanosomes.</title>
        <authorList>
            <person name="Jackson A.P."/>
            <person name="Berry A."/>
            <person name="Allison H.C."/>
            <person name="Burton P."/>
            <person name="Anderson J."/>
            <person name="Aslett M."/>
            <person name="Brown R."/>
            <person name="Corton N."/>
            <person name="Harris D."/>
            <person name="Hauser H."/>
            <person name="Gamble J."/>
            <person name="Gilderthorp R."/>
            <person name="McQuillan J."/>
            <person name="Quail M.A."/>
            <person name="Sanders M."/>
            <person name="Van Tonder A."/>
            <person name="Ginger M.L."/>
            <person name="Donelson J.E."/>
            <person name="Field M.C."/>
            <person name="Barry J.D."/>
            <person name="Berriman M."/>
            <person name="Hertz-Fowler C."/>
        </authorList>
    </citation>
    <scope>NUCLEOTIDE SEQUENCE [LARGE SCALE GENOMIC DNA]</scope>
    <source>
        <strain evidence="3">IL3000</strain>
    </source>
</reference>
<feature type="region of interest" description="Disordered" evidence="1">
    <location>
        <begin position="119"/>
        <end position="139"/>
    </location>
</feature>
<feature type="compositionally biased region" description="Basic and acidic residues" evidence="1">
    <location>
        <begin position="126"/>
        <end position="139"/>
    </location>
</feature>
<dbReference type="EMBL" id="CAEQ01000945">
    <property type="protein sequence ID" value="CCD12937.1"/>
    <property type="molecule type" value="Genomic_DNA"/>
</dbReference>